<protein>
    <submittedName>
        <fullName evidence="1">Uncharacterized protein</fullName>
    </submittedName>
</protein>
<proteinExistence type="predicted"/>
<gene>
    <name evidence="1" type="ORF">KALB_1517</name>
</gene>
<name>W5W262_9PSEU</name>
<reference evidence="1 2" key="1">
    <citation type="journal article" date="2014" name="BMC Genomics">
        <title>Complete genome sequence of producer of the glycopeptide antibiotic Aculeximycin Kutzneria albida DSM 43870T, a representative of minor genus of Pseudonocardiaceae.</title>
        <authorList>
            <person name="Rebets Y."/>
            <person name="Tokovenko B."/>
            <person name="Lushchyk I."/>
            <person name="Ruckert C."/>
            <person name="Zaburannyi N."/>
            <person name="Bechthold A."/>
            <person name="Kalinowski J."/>
            <person name="Luzhetskyy A."/>
        </authorList>
    </citation>
    <scope>NUCLEOTIDE SEQUENCE [LARGE SCALE GENOMIC DNA]</scope>
    <source>
        <strain evidence="1">DSM 43870</strain>
    </source>
</reference>
<dbReference type="Proteomes" id="UP000019225">
    <property type="component" value="Chromosome"/>
</dbReference>
<organism evidence="1 2">
    <name type="scientific">Kutzneria albida DSM 43870</name>
    <dbReference type="NCBI Taxonomy" id="1449976"/>
    <lineage>
        <taxon>Bacteria</taxon>
        <taxon>Bacillati</taxon>
        <taxon>Actinomycetota</taxon>
        <taxon>Actinomycetes</taxon>
        <taxon>Pseudonocardiales</taxon>
        <taxon>Pseudonocardiaceae</taxon>
        <taxon>Kutzneria</taxon>
    </lineage>
</organism>
<dbReference type="STRING" id="1449976.KALB_1517"/>
<evidence type="ECO:0000313" key="2">
    <source>
        <dbReference type="Proteomes" id="UP000019225"/>
    </source>
</evidence>
<dbReference type="KEGG" id="kal:KALB_1517"/>
<keyword evidence="2" id="KW-1185">Reference proteome</keyword>
<sequence length="169" mass="18626">MRVEMVEFLAVVVGMDRVGGGNNPVAAALMNQGVEHVHAALRALTVTLGQLCRTGAMDLRARVARMYPALRGQPTAQGMRDELKGLSLPQLAMRWRDHEDPPGDDGEEFLAWVGVRLAVLEILDDRLLAHRKTWDGPISRARAGRKLMIKADNKPSLPQILCEEVGIED</sequence>
<dbReference type="HOGENOM" id="CLU_1576455_0_0_11"/>
<evidence type="ECO:0000313" key="1">
    <source>
        <dbReference type="EMBL" id="AHH94890.1"/>
    </source>
</evidence>
<accession>W5W262</accession>
<dbReference type="EMBL" id="CP007155">
    <property type="protein sequence ID" value="AHH94890.1"/>
    <property type="molecule type" value="Genomic_DNA"/>
</dbReference>
<dbReference type="AlphaFoldDB" id="W5W262"/>